<gene>
    <name evidence="1" type="ORF">SAMN04488554_3780</name>
</gene>
<dbReference type="Proteomes" id="UP000199220">
    <property type="component" value="Unassembled WGS sequence"/>
</dbReference>
<evidence type="ECO:0000313" key="2">
    <source>
        <dbReference type="Proteomes" id="UP000199220"/>
    </source>
</evidence>
<name>A0A1H5N172_9MICO</name>
<keyword evidence="1" id="KW-0808">Transferase</keyword>
<keyword evidence="2" id="KW-1185">Reference proteome</keyword>
<dbReference type="STRING" id="648782.SAMN04488554_3780"/>
<dbReference type="InterPro" id="IPR027417">
    <property type="entry name" value="P-loop_NTPase"/>
</dbReference>
<reference evidence="2" key="1">
    <citation type="submission" date="2016-10" db="EMBL/GenBank/DDBJ databases">
        <authorList>
            <person name="Varghese N."/>
            <person name="Submissions S."/>
        </authorList>
    </citation>
    <scope>NUCLEOTIDE SEQUENCE [LARGE SCALE GENOMIC DNA]</scope>
    <source>
        <strain evidence="2">DSM 21368</strain>
    </source>
</reference>
<dbReference type="EMBL" id="FNTX01000002">
    <property type="protein sequence ID" value="SEE94631.1"/>
    <property type="molecule type" value="Genomic_DNA"/>
</dbReference>
<proteinExistence type="predicted"/>
<keyword evidence="1" id="KW-0418">Kinase</keyword>
<protein>
    <submittedName>
        <fullName evidence="1">Broad-specificity NMP kinase</fullName>
    </submittedName>
</protein>
<dbReference type="SUPFAM" id="SSF52540">
    <property type="entry name" value="P-loop containing nucleoside triphosphate hydrolases"/>
    <property type="match status" value="1"/>
</dbReference>
<sequence length="224" mass="23493">MPGRPAIAVWLDEQSGADSLECVALPRVVLISGTSHTGKSSTAALLAEALRYTCRSTDQLARHPGRPWRTAGREVPDHVAEHYASLPVEDLLASVLDHYDRLAPRIRGLVTAHLAGAGAGGGLVLEGSALRPSLIRGLIGPRVVAVRLVATPDVLAARIREESAGGVRTAAERHLADQFLARTTGFQDLMDAEGAGLGRIDTSSRSPAEVADLAREALPISPAA</sequence>
<organism evidence="1 2">
    <name type="scientific">Ruania alba</name>
    <dbReference type="NCBI Taxonomy" id="648782"/>
    <lineage>
        <taxon>Bacteria</taxon>
        <taxon>Bacillati</taxon>
        <taxon>Actinomycetota</taxon>
        <taxon>Actinomycetes</taxon>
        <taxon>Micrococcales</taxon>
        <taxon>Ruaniaceae</taxon>
        <taxon>Ruania</taxon>
    </lineage>
</organism>
<evidence type="ECO:0000313" key="1">
    <source>
        <dbReference type="EMBL" id="SEE94631.1"/>
    </source>
</evidence>
<dbReference type="Gene3D" id="3.40.50.300">
    <property type="entry name" value="P-loop containing nucleotide triphosphate hydrolases"/>
    <property type="match status" value="1"/>
</dbReference>
<dbReference type="AlphaFoldDB" id="A0A1H5N172"/>
<accession>A0A1H5N172</accession>
<dbReference type="GO" id="GO:0016301">
    <property type="term" value="F:kinase activity"/>
    <property type="evidence" value="ECO:0007669"/>
    <property type="project" value="UniProtKB-KW"/>
</dbReference>